<evidence type="ECO:0000313" key="3">
    <source>
        <dbReference type="EMBL" id="KAJ7099416.1"/>
    </source>
</evidence>
<keyword evidence="4" id="KW-1185">Reference proteome</keyword>
<evidence type="ECO:0000313" key="4">
    <source>
        <dbReference type="Proteomes" id="UP001222325"/>
    </source>
</evidence>
<organism evidence="3 4">
    <name type="scientific">Mycena belliarum</name>
    <dbReference type="NCBI Taxonomy" id="1033014"/>
    <lineage>
        <taxon>Eukaryota</taxon>
        <taxon>Fungi</taxon>
        <taxon>Dikarya</taxon>
        <taxon>Basidiomycota</taxon>
        <taxon>Agaricomycotina</taxon>
        <taxon>Agaricomycetes</taxon>
        <taxon>Agaricomycetidae</taxon>
        <taxon>Agaricales</taxon>
        <taxon>Marasmiineae</taxon>
        <taxon>Mycenaceae</taxon>
        <taxon>Mycena</taxon>
    </lineage>
</organism>
<dbReference type="Proteomes" id="UP001222325">
    <property type="component" value="Unassembled WGS sequence"/>
</dbReference>
<reference evidence="3" key="1">
    <citation type="submission" date="2023-03" db="EMBL/GenBank/DDBJ databases">
        <title>Massive genome expansion in bonnet fungi (Mycena s.s.) driven by repeated elements and novel gene families across ecological guilds.</title>
        <authorList>
            <consortium name="Lawrence Berkeley National Laboratory"/>
            <person name="Harder C.B."/>
            <person name="Miyauchi S."/>
            <person name="Viragh M."/>
            <person name="Kuo A."/>
            <person name="Thoen E."/>
            <person name="Andreopoulos B."/>
            <person name="Lu D."/>
            <person name="Skrede I."/>
            <person name="Drula E."/>
            <person name="Henrissat B."/>
            <person name="Morin E."/>
            <person name="Kohler A."/>
            <person name="Barry K."/>
            <person name="LaButti K."/>
            <person name="Morin E."/>
            <person name="Salamov A."/>
            <person name="Lipzen A."/>
            <person name="Mereny Z."/>
            <person name="Hegedus B."/>
            <person name="Baldrian P."/>
            <person name="Stursova M."/>
            <person name="Weitz H."/>
            <person name="Taylor A."/>
            <person name="Grigoriev I.V."/>
            <person name="Nagy L.G."/>
            <person name="Martin F."/>
            <person name="Kauserud H."/>
        </authorList>
    </citation>
    <scope>NUCLEOTIDE SEQUENCE</scope>
    <source>
        <strain evidence="3">CBHHK173m</strain>
    </source>
</reference>
<evidence type="ECO:0000313" key="2">
    <source>
        <dbReference type="EMBL" id="KAJ7099396.1"/>
    </source>
</evidence>
<accession>A0AAD6UEC3</accession>
<protein>
    <submittedName>
        <fullName evidence="3">Uncharacterized protein</fullName>
    </submittedName>
</protein>
<dbReference type="EMBL" id="JARJCN010000007">
    <property type="protein sequence ID" value="KAJ7099392.1"/>
    <property type="molecule type" value="Genomic_DNA"/>
</dbReference>
<dbReference type="EMBL" id="JARJCN010000007">
    <property type="protein sequence ID" value="KAJ7099396.1"/>
    <property type="molecule type" value="Genomic_DNA"/>
</dbReference>
<evidence type="ECO:0000313" key="1">
    <source>
        <dbReference type="EMBL" id="KAJ7099392.1"/>
    </source>
</evidence>
<dbReference type="AlphaFoldDB" id="A0AAD6UEC3"/>
<comment type="caution">
    <text evidence="3">The sequence shown here is derived from an EMBL/GenBank/DDBJ whole genome shotgun (WGS) entry which is preliminary data.</text>
</comment>
<proteinExistence type="predicted"/>
<gene>
    <name evidence="1" type="ORF">B0H15DRAFT_944802</name>
    <name evidence="2" type="ORF">B0H15DRAFT_944806</name>
    <name evidence="3" type="ORF">B0H15DRAFT_944836</name>
</gene>
<sequence>MANSTLRATVCMELWNSLGPESMSVLLSVCMLVLAPNSAHRGSGKSHSQDIYIMSAAPYVPTRAHQHAPSSDAMLQMALGAALGIFQSSFDIPDSRKLCSPYASRIPREQLDAALMPAAAHFLHYPSQIYAISDASHAFLTRRQRPNRIPPPARCAQDALVVPQRVAAAAAVPIPLPPLV</sequence>
<dbReference type="EMBL" id="JARJCN010000007">
    <property type="protein sequence ID" value="KAJ7099416.1"/>
    <property type="molecule type" value="Genomic_DNA"/>
</dbReference>
<name>A0AAD6UEC3_9AGAR</name>